<keyword evidence="6" id="KW-1185">Reference proteome</keyword>
<dbReference type="SUPFAM" id="SSF103473">
    <property type="entry name" value="MFS general substrate transporter"/>
    <property type="match status" value="1"/>
</dbReference>
<feature type="transmembrane region" description="Helical" evidence="4">
    <location>
        <begin position="105"/>
        <end position="126"/>
    </location>
</feature>
<feature type="transmembrane region" description="Helical" evidence="4">
    <location>
        <begin position="163"/>
        <end position="183"/>
    </location>
</feature>
<feature type="transmembrane region" description="Helical" evidence="4">
    <location>
        <begin position="337"/>
        <end position="358"/>
    </location>
</feature>
<keyword evidence="2" id="KW-0813">Transport</keyword>
<feature type="compositionally biased region" description="Basic and acidic residues" evidence="3">
    <location>
        <begin position="210"/>
        <end position="221"/>
    </location>
</feature>
<dbReference type="EMBL" id="JAIZAY010000013">
    <property type="protein sequence ID" value="KAJ8030515.1"/>
    <property type="molecule type" value="Genomic_DNA"/>
</dbReference>
<dbReference type="AlphaFoldDB" id="A0A9Q1BQ21"/>
<dbReference type="PANTHER" id="PTHR10686">
    <property type="entry name" value="FOLATE TRANSPORTER"/>
    <property type="match status" value="1"/>
</dbReference>
<dbReference type="InterPro" id="IPR036259">
    <property type="entry name" value="MFS_trans_sf"/>
</dbReference>
<dbReference type="InterPro" id="IPR002666">
    <property type="entry name" value="Folate_carrier"/>
</dbReference>
<feature type="region of interest" description="Disordered" evidence="3">
    <location>
        <begin position="201"/>
        <end position="245"/>
    </location>
</feature>
<dbReference type="PANTHER" id="PTHR10686:SF18">
    <property type="entry name" value="IP11787P-RELATED"/>
    <property type="match status" value="1"/>
</dbReference>
<feature type="transmembrane region" description="Helical" evidence="4">
    <location>
        <begin position="394"/>
        <end position="415"/>
    </location>
</feature>
<proteinExistence type="inferred from homology"/>
<dbReference type="Gene3D" id="1.20.1250.20">
    <property type="entry name" value="MFS general substrate transporter like domains"/>
    <property type="match status" value="1"/>
</dbReference>
<evidence type="ECO:0000256" key="2">
    <source>
        <dbReference type="PIRNR" id="PIRNR028739"/>
    </source>
</evidence>
<feature type="transmembrane region" description="Helical" evidence="4">
    <location>
        <begin position="298"/>
        <end position="315"/>
    </location>
</feature>
<feature type="transmembrane region" description="Helical" evidence="4">
    <location>
        <begin position="370"/>
        <end position="388"/>
    </location>
</feature>
<keyword evidence="4" id="KW-0812">Transmembrane</keyword>
<name>A0A9Q1BQ21_HOLLE</name>
<evidence type="ECO:0000313" key="6">
    <source>
        <dbReference type="Proteomes" id="UP001152320"/>
    </source>
</evidence>
<protein>
    <submittedName>
        <fullName evidence="5">Thiamine transporter 2</fullName>
    </submittedName>
</protein>
<keyword evidence="2 4" id="KW-0472">Membrane</keyword>
<dbReference type="PIRSF" id="PIRSF028739">
    <property type="entry name" value="Folate_carrier"/>
    <property type="match status" value="1"/>
</dbReference>
<keyword evidence="4" id="KW-1133">Transmembrane helix</keyword>
<dbReference type="Pfam" id="PF01770">
    <property type="entry name" value="Folate_carrier"/>
    <property type="match status" value="1"/>
</dbReference>
<reference evidence="5" key="1">
    <citation type="submission" date="2021-10" db="EMBL/GenBank/DDBJ databases">
        <title>Tropical sea cucumber genome reveals ecological adaptation and Cuvierian tubules defense mechanism.</title>
        <authorList>
            <person name="Chen T."/>
        </authorList>
    </citation>
    <scope>NUCLEOTIDE SEQUENCE</scope>
    <source>
        <strain evidence="5">Nanhai2018</strain>
        <tissue evidence="5">Muscle</tissue>
    </source>
</reference>
<evidence type="ECO:0000256" key="4">
    <source>
        <dbReference type="SAM" id="Phobius"/>
    </source>
</evidence>
<evidence type="ECO:0000256" key="3">
    <source>
        <dbReference type="SAM" id="MobiDB-lite"/>
    </source>
</evidence>
<dbReference type="GO" id="GO:0005886">
    <property type="term" value="C:plasma membrane"/>
    <property type="evidence" value="ECO:0007669"/>
    <property type="project" value="UniProtKB-UniRule"/>
</dbReference>
<feature type="transmembrane region" description="Helical" evidence="4">
    <location>
        <begin position="427"/>
        <end position="448"/>
    </location>
</feature>
<feature type="transmembrane region" description="Helical" evidence="4">
    <location>
        <begin position="460"/>
        <end position="484"/>
    </location>
</feature>
<evidence type="ECO:0000256" key="1">
    <source>
        <dbReference type="ARBA" id="ARBA00005773"/>
    </source>
</evidence>
<dbReference type="OrthoDB" id="18814at2759"/>
<sequence>MDPSSKWVIPTVLLCLFGFIKELRPVESFLTPFLLSKNLTEDETVNEIYPYWTYSFTASLIPVFILTDLVRYKPFIIIEGLALVGSGMVMIFGSTVGLMKFMQCLYGVATAADIGYFAYLYAVVPTERYQAVSSYTRASYLAGRFSAAALGQLLITFDVINYAGLNIFGTVCVSIATIISITLPRAKKSLFFHSQFTNEEDLSEDPNVQDNEKEDNKEEHNNSSNGDILPASHDQESNPEVVNSQTPSESSILELSCFGEDSSQHAAHQSEPSSRFKFLSVFRQLWSEFRTCYSDWRLLQWSIWWSVASCGYYQIGNYIQNLWDAVYLKQEETPDELWYGGVEAAATLTGAASAFFIMFAKANWDHYGELLMGIISLVDGCLIAIMGFTTNIWIAYSFYIIFTATFHMLITIATFQIAKVLTVERYALVFGWNTFVALVLESLLTLIVVDSHVLNSPADLQFIIYGVYFGILGGAFLVKAFYVLGKITSQNRNG</sequence>
<gene>
    <name evidence="5" type="ORF">HOLleu_26962</name>
</gene>
<dbReference type="Proteomes" id="UP001152320">
    <property type="component" value="Chromosome 13"/>
</dbReference>
<accession>A0A9Q1BQ21</accession>
<comment type="subcellular location">
    <subcellularLocation>
        <location evidence="2">Membrane</location>
        <topology evidence="2">Multi-pass membrane protein</topology>
    </subcellularLocation>
</comment>
<comment type="caution">
    <text evidence="5">The sequence shown here is derived from an EMBL/GenBank/DDBJ whole genome shotgun (WGS) entry which is preliminary data.</text>
</comment>
<dbReference type="GO" id="GO:0090482">
    <property type="term" value="F:vitamin transmembrane transporter activity"/>
    <property type="evidence" value="ECO:0007669"/>
    <property type="project" value="InterPro"/>
</dbReference>
<evidence type="ECO:0000313" key="5">
    <source>
        <dbReference type="EMBL" id="KAJ8030515.1"/>
    </source>
</evidence>
<organism evidence="5 6">
    <name type="scientific">Holothuria leucospilota</name>
    <name type="common">Black long sea cucumber</name>
    <name type="synonym">Mertensiothuria leucospilota</name>
    <dbReference type="NCBI Taxonomy" id="206669"/>
    <lineage>
        <taxon>Eukaryota</taxon>
        <taxon>Metazoa</taxon>
        <taxon>Echinodermata</taxon>
        <taxon>Eleutherozoa</taxon>
        <taxon>Echinozoa</taxon>
        <taxon>Holothuroidea</taxon>
        <taxon>Aspidochirotacea</taxon>
        <taxon>Aspidochirotida</taxon>
        <taxon>Holothuriidae</taxon>
        <taxon>Holothuria</taxon>
    </lineage>
</organism>
<feature type="transmembrane region" description="Helical" evidence="4">
    <location>
        <begin position="76"/>
        <end position="99"/>
    </location>
</feature>
<comment type="similarity">
    <text evidence="1 2">Belongs to the reduced folate carrier (RFC) transporter (TC 2.A.48) family.</text>
</comment>
<feature type="transmembrane region" description="Helical" evidence="4">
    <location>
        <begin position="49"/>
        <end position="69"/>
    </location>
</feature>